<feature type="compositionally biased region" description="Basic residues" evidence="8">
    <location>
        <begin position="75"/>
        <end position="86"/>
    </location>
</feature>
<evidence type="ECO:0000256" key="6">
    <source>
        <dbReference type="ARBA" id="ARBA00023163"/>
    </source>
</evidence>
<proteinExistence type="inferred from homology"/>
<protein>
    <recommendedName>
        <fullName evidence="3">Mediator of RNA polymerase II transcription subunit 13</fullName>
    </recommendedName>
</protein>
<feature type="region of interest" description="Disordered" evidence="8">
    <location>
        <begin position="53"/>
        <end position="92"/>
    </location>
</feature>
<keyword evidence="4" id="KW-0678">Repressor</keyword>
<dbReference type="GO" id="GO:0016592">
    <property type="term" value="C:mediator complex"/>
    <property type="evidence" value="ECO:0007669"/>
    <property type="project" value="TreeGrafter"/>
</dbReference>
<dbReference type="PANTHER" id="PTHR48249">
    <property type="entry name" value="MEDIATOR OF RNA POLYMERASE II TRANSCRIPTION SUBUNIT 13"/>
    <property type="match status" value="1"/>
</dbReference>
<name>A0A653DDZ2_CALMS</name>
<evidence type="ECO:0000256" key="7">
    <source>
        <dbReference type="ARBA" id="ARBA00023242"/>
    </source>
</evidence>
<gene>
    <name evidence="9" type="ORF">CALMAC_LOCUS16523</name>
</gene>
<dbReference type="EMBL" id="CAACVG010011443">
    <property type="protein sequence ID" value="VEN58066.1"/>
    <property type="molecule type" value="Genomic_DNA"/>
</dbReference>
<evidence type="ECO:0000256" key="1">
    <source>
        <dbReference type="ARBA" id="ARBA00004123"/>
    </source>
</evidence>
<evidence type="ECO:0000256" key="4">
    <source>
        <dbReference type="ARBA" id="ARBA00022491"/>
    </source>
</evidence>
<sequence>MTHPNFQTNGASLEDCHTNFFALTELSGIKWRKLTWCDSGGGGLGGVDHPHGCGGGGHPGAHHNPHGAAAGHPHLPPHHPAHRGGPHPHLPPPPCSTTGYHCSSSEPLEDPVLRSYARCLAADILCVWRRASTPARSAASQQPQDVYDLGAGMPPPPQQHHHQPPPLSLAAAKELWIFWYGEEPDLSELVAPEINMTGKFHFMHSKTWIGF</sequence>
<organism evidence="9 10">
    <name type="scientific">Callosobruchus maculatus</name>
    <name type="common">Southern cowpea weevil</name>
    <name type="synonym">Pulse bruchid</name>
    <dbReference type="NCBI Taxonomy" id="64391"/>
    <lineage>
        <taxon>Eukaryota</taxon>
        <taxon>Metazoa</taxon>
        <taxon>Ecdysozoa</taxon>
        <taxon>Arthropoda</taxon>
        <taxon>Hexapoda</taxon>
        <taxon>Insecta</taxon>
        <taxon>Pterygota</taxon>
        <taxon>Neoptera</taxon>
        <taxon>Endopterygota</taxon>
        <taxon>Coleoptera</taxon>
        <taxon>Polyphaga</taxon>
        <taxon>Cucujiformia</taxon>
        <taxon>Chrysomeloidea</taxon>
        <taxon>Chrysomelidae</taxon>
        <taxon>Bruchinae</taxon>
        <taxon>Bruchini</taxon>
        <taxon>Callosobruchus</taxon>
    </lineage>
</organism>
<keyword evidence="5" id="KW-0805">Transcription regulation</keyword>
<dbReference type="AlphaFoldDB" id="A0A653DDZ2"/>
<reference evidence="9 10" key="1">
    <citation type="submission" date="2019-01" db="EMBL/GenBank/DDBJ databases">
        <authorList>
            <person name="Sayadi A."/>
        </authorList>
    </citation>
    <scope>NUCLEOTIDE SEQUENCE [LARGE SCALE GENOMIC DNA]</scope>
</reference>
<comment type="similarity">
    <text evidence="2">Belongs to the Mediator complex subunit 13 family.</text>
</comment>
<dbReference type="InterPro" id="IPR051139">
    <property type="entry name" value="Mediator_complx_sub13"/>
</dbReference>
<feature type="non-terminal residue" evidence="9">
    <location>
        <position position="211"/>
    </location>
</feature>
<evidence type="ECO:0000256" key="3">
    <source>
        <dbReference type="ARBA" id="ARBA00019618"/>
    </source>
</evidence>
<dbReference type="Proteomes" id="UP000410492">
    <property type="component" value="Unassembled WGS sequence"/>
</dbReference>
<evidence type="ECO:0000313" key="9">
    <source>
        <dbReference type="EMBL" id="VEN58066.1"/>
    </source>
</evidence>
<evidence type="ECO:0000256" key="8">
    <source>
        <dbReference type="SAM" id="MobiDB-lite"/>
    </source>
</evidence>
<dbReference type="PANTHER" id="PTHR48249:SF3">
    <property type="entry name" value="MEDIATOR OF RNA POLYMERASE II TRANSCRIPTION SUBUNIT 13"/>
    <property type="match status" value="1"/>
</dbReference>
<evidence type="ECO:0000313" key="10">
    <source>
        <dbReference type="Proteomes" id="UP000410492"/>
    </source>
</evidence>
<keyword evidence="7" id="KW-0539">Nucleus</keyword>
<feature type="compositionally biased region" description="Low complexity" evidence="8">
    <location>
        <begin position="134"/>
        <end position="144"/>
    </location>
</feature>
<evidence type="ECO:0000256" key="2">
    <source>
        <dbReference type="ARBA" id="ARBA00009354"/>
    </source>
</evidence>
<dbReference type="GO" id="GO:0045944">
    <property type="term" value="P:positive regulation of transcription by RNA polymerase II"/>
    <property type="evidence" value="ECO:0007669"/>
    <property type="project" value="TreeGrafter"/>
</dbReference>
<keyword evidence="6" id="KW-0804">Transcription</keyword>
<keyword evidence="10" id="KW-1185">Reference proteome</keyword>
<evidence type="ECO:0000256" key="5">
    <source>
        <dbReference type="ARBA" id="ARBA00023015"/>
    </source>
</evidence>
<dbReference type="OrthoDB" id="103819at2759"/>
<feature type="region of interest" description="Disordered" evidence="8">
    <location>
        <begin position="134"/>
        <end position="165"/>
    </location>
</feature>
<accession>A0A653DDZ2</accession>
<comment type="subcellular location">
    <subcellularLocation>
        <location evidence="1">Nucleus</location>
    </subcellularLocation>
</comment>
<dbReference type="GO" id="GO:0003713">
    <property type="term" value="F:transcription coactivator activity"/>
    <property type="evidence" value="ECO:0007669"/>
    <property type="project" value="TreeGrafter"/>
</dbReference>